<accession>A0ABS9BZ69</accession>
<name>A0ABS9BZ69_9BACT</name>
<reference evidence="1 2" key="1">
    <citation type="submission" date="2022-01" db="EMBL/GenBank/DDBJ databases">
        <title>Mariniradius saccharolyticus sp. nov., isolated from sediment of a river.</title>
        <authorList>
            <person name="Liu H."/>
        </authorList>
    </citation>
    <scope>NUCLEOTIDE SEQUENCE [LARGE SCALE GENOMIC DNA]</scope>
    <source>
        <strain evidence="1 2">RY-2</strain>
    </source>
</reference>
<dbReference type="RefSeq" id="WP_234862583.1">
    <property type="nucleotide sequence ID" value="NZ_JAKEVZ010000015.1"/>
</dbReference>
<gene>
    <name evidence="1" type="ORF">L0U89_16840</name>
</gene>
<sequence>MKENTAEEIKNRISHKLEKWSEKDLATLESIINALEKEHSNIENIMSFRGFLKDMDEDFKLDLTTRLPQIRLEGSKNS</sequence>
<dbReference type="Proteomes" id="UP001201449">
    <property type="component" value="Unassembled WGS sequence"/>
</dbReference>
<evidence type="ECO:0000313" key="1">
    <source>
        <dbReference type="EMBL" id="MCF1752727.1"/>
    </source>
</evidence>
<proteinExistence type="predicted"/>
<evidence type="ECO:0000313" key="2">
    <source>
        <dbReference type="Proteomes" id="UP001201449"/>
    </source>
</evidence>
<comment type="caution">
    <text evidence="1">The sequence shown here is derived from an EMBL/GenBank/DDBJ whole genome shotgun (WGS) entry which is preliminary data.</text>
</comment>
<protein>
    <submittedName>
        <fullName evidence="1">Uncharacterized protein</fullName>
    </submittedName>
</protein>
<dbReference type="EMBL" id="JAKEVZ010000015">
    <property type="protein sequence ID" value="MCF1752727.1"/>
    <property type="molecule type" value="Genomic_DNA"/>
</dbReference>
<keyword evidence="2" id="KW-1185">Reference proteome</keyword>
<organism evidence="1 2">
    <name type="scientific">Mariniradius sediminis</name>
    <dbReference type="NCBI Taxonomy" id="2909237"/>
    <lineage>
        <taxon>Bacteria</taxon>
        <taxon>Pseudomonadati</taxon>
        <taxon>Bacteroidota</taxon>
        <taxon>Cytophagia</taxon>
        <taxon>Cytophagales</taxon>
        <taxon>Cyclobacteriaceae</taxon>
        <taxon>Mariniradius</taxon>
    </lineage>
</organism>